<dbReference type="InterPro" id="IPR011008">
    <property type="entry name" value="Dimeric_a/b-barrel"/>
</dbReference>
<dbReference type="SUPFAM" id="SSF54909">
    <property type="entry name" value="Dimeric alpha+beta barrel"/>
    <property type="match status" value="1"/>
</dbReference>
<organism evidence="1 2">
    <name type="scientific">Parafrankia irregularis</name>
    <dbReference type="NCBI Taxonomy" id="795642"/>
    <lineage>
        <taxon>Bacteria</taxon>
        <taxon>Bacillati</taxon>
        <taxon>Actinomycetota</taxon>
        <taxon>Actinomycetes</taxon>
        <taxon>Frankiales</taxon>
        <taxon>Frankiaceae</taxon>
        <taxon>Parafrankia</taxon>
    </lineage>
</organism>
<evidence type="ECO:0000313" key="1">
    <source>
        <dbReference type="EMBL" id="CUU59890.1"/>
    </source>
</evidence>
<name>A0A0S4QXX1_9ACTN</name>
<sequence>MYLDPSDENARLFFARGIEGPFTMLNLLRFRDWADYSAHPDLAPPEPIPGHLAYDRYVRHTLPYLAASGGSVEFFGVGGHPFVGPTDERWDLVMLIRQGGVADFLAFASNEGYLAGVGHRTAALADSRLIPLVDRPLP</sequence>
<accession>A0A0S4QXX1</accession>
<dbReference type="Proteomes" id="UP000198802">
    <property type="component" value="Unassembled WGS sequence"/>
</dbReference>
<evidence type="ECO:0000313" key="2">
    <source>
        <dbReference type="Proteomes" id="UP000198802"/>
    </source>
</evidence>
<gene>
    <name evidence="1" type="ORF">Ga0074812_13314</name>
</gene>
<dbReference type="Gene3D" id="3.30.70.100">
    <property type="match status" value="1"/>
</dbReference>
<reference evidence="2" key="1">
    <citation type="submission" date="2015-11" db="EMBL/GenBank/DDBJ databases">
        <authorList>
            <person name="Varghese N."/>
        </authorList>
    </citation>
    <scope>NUCLEOTIDE SEQUENCE [LARGE SCALE GENOMIC DNA]</scope>
    <source>
        <strain evidence="2">DSM 45899</strain>
    </source>
</reference>
<dbReference type="EMBL" id="FAOZ01000033">
    <property type="protein sequence ID" value="CUU59890.1"/>
    <property type="molecule type" value="Genomic_DNA"/>
</dbReference>
<proteinExistence type="predicted"/>
<dbReference type="AlphaFoldDB" id="A0A0S4QXX1"/>
<evidence type="ECO:0008006" key="3">
    <source>
        <dbReference type="Google" id="ProtNLM"/>
    </source>
</evidence>
<dbReference type="RefSeq" id="WP_054566773.1">
    <property type="nucleotide sequence ID" value="NZ_FAOZ01000033.1"/>
</dbReference>
<keyword evidence="2" id="KW-1185">Reference proteome</keyword>
<protein>
    <recommendedName>
        <fullName evidence="3">DUF1330 domain-containing protein</fullName>
    </recommendedName>
</protein>